<evidence type="ECO:0000256" key="1">
    <source>
        <dbReference type="ARBA" id="ARBA00004651"/>
    </source>
</evidence>
<feature type="domain" description="ABC transmembrane type-1" evidence="8">
    <location>
        <begin position="59"/>
        <end position="243"/>
    </location>
</feature>
<dbReference type="RefSeq" id="WP_025702885.1">
    <property type="nucleotide sequence ID" value="NZ_JAUSUY010000002.1"/>
</dbReference>
<keyword evidence="6 7" id="KW-0472">Membrane</keyword>
<sequence length="261" mass="29182">MDNRRRRQGLRAAVPWIVPVLIIVFWHISTTTGVVAGNILPPPLEVVRSFIHLLENGELARNVGISTQRAVLGFLIGGSIGFLLGLINGVWFKAEHLLDTTIQMIRNIPHLALIPIVILWFGIGEQTKLLLVSLGVFFPIYLNTFHGIRSLDPKLVEMGRVYGYKGVPLYFHVILPGALPSILVGIRQSLGIMWLTLIVAETVAADSGIGYMAMNAREFMRMDIIVLSILLYALLGKLSDSLAKWLEKSWLRWHPNFTRKG</sequence>
<comment type="similarity">
    <text evidence="7">Belongs to the binding-protein-dependent transport system permease family.</text>
</comment>
<dbReference type="PANTHER" id="PTHR30151:SF38">
    <property type="entry name" value="ALIPHATIC SULFONATES TRANSPORT PERMEASE PROTEIN SSUC-RELATED"/>
    <property type="match status" value="1"/>
</dbReference>
<proteinExistence type="inferred from homology"/>
<dbReference type="Proteomes" id="UP001248709">
    <property type="component" value="Unassembled WGS sequence"/>
</dbReference>
<keyword evidence="3" id="KW-1003">Cell membrane</keyword>
<evidence type="ECO:0000256" key="6">
    <source>
        <dbReference type="ARBA" id="ARBA00023136"/>
    </source>
</evidence>
<feature type="transmembrane region" description="Helical" evidence="7">
    <location>
        <begin position="224"/>
        <end position="246"/>
    </location>
</feature>
<feature type="transmembrane region" description="Helical" evidence="7">
    <location>
        <begin position="104"/>
        <end position="123"/>
    </location>
</feature>
<comment type="caution">
    <text evidence="9">The sequence shown here is derived from an EMBL/GenBank/DDBJ whole genome shotgun (WGS) entry which is preliminary data.</text>
</comment>
<feature type="transmembrane region" description="Helical" evidence="7">
    <location>
        <begin position="192"/>
        <end position="212"/>
    </location>
</feature>
<dbReference type="SUPFAM" id="SSF161098">
    <property type="entry name" value="MetI-like"/>
    <property type="match status" value="1"/>
</dbReference>
<accession>A0ABU3H3I8</accession>
<keyword evidence="5 7" id="KW-1133">Transmembrane helix</keyword>
<dbReference type="InterPro" id="IPR000515">
    <property type="entry name" value="MetI-like"/>
</dbReference>
<evidence type="ECO:0000256" key="5">
    <source>
        <dbReference type="ARBA" id="ARBA00022989"/>
    </source>
</evidence>
<name>A0ABU3H3I8_9BACL</name>
<evidence type="ECO:0000256" key="4">
    <source>
        <dbReference type="ARBA" id="ARBA00022692"/>
    </source>
</evidence>
<keyword evidence="4 7" id="KW-0812">Transmembrane</keyword>
<comment type="subcellular location">
    <subcellularLocation>
        <location evidence="1 7">Cell membrane</location>
        <topology evidence="1 7">Multi-pass membrane protein</topology>
    </subcellularLocation>
</comment>
<dbReference type="Pfam" id="PF00528">
    <property type="entry name" value="BPD_transp_1"/>
    <property type="match status" value="1"/>
</dbReference>
<dbReference type="Gene3D" id="1.10.3720.10">
    <property type="entry name" value="MetI-like"/>
    <property type="match status" value="1"/>
</dbReference>
<keyword evidence="10" id="KW-1185">Reference proteome</keyword>
<evidence type="ECO:0000313" key="9">
    <source>
        <dbReference type="EMBL" id="MDT3425026.1"/>
    </source>
</evidence>
<dbReference type="InterPro" id="IPR035906">
    <property type="entry name" value="MetI-like_sf"/>
</dbReference>
<protein>
    <submittedName>
        <fullName evidence="9">Sulfonate transport system permease protein</fullName>
    </submittedName>
</protein>
<evidence type="ECO:0000256" key="3">
    <source>
        <dbReference type="ARBA" id="ARBA00022475"/>
    </source>
</evidence>
<evidence type="ECO:0000313" key="10">
    <source>
        <dbReference type="Proteomes" id="UP001248709"/>
    </source>
</evidence>
<keyword evidence="2 7" id="KW-0813">Transport</keyword>
<dbReference type="PANTHER" id="PTHR30151">
    <property type="entry name" value="ALKANE SULFONATE ABC TRANSPORTER-RELATED, MEMBRANE SUBUNIT"/>
    <property type="match status" value="1"/>
</dbReference>
<reference evidence="9 10" key="1">
    <citation type="submission" date="2023-07" db="EMBL/GenBank/DDBJ databases">
        <title>Genomic Encyclopedia of Type Strains, Phase IV (KMG-IV): sequencing the most valuable type-strain genomes for metagenomic binning, comparative biology and taxonomic classification.</title>
        <authorList>
            <person name="Goeker M."/>
        </authorList>
    </citation>
    <scope>NUCLEOTIDE SEQUENCE [LARGE SCALE GENOMIC DNA]</scope>
    <source>
        <strain evidence="9 10">T98</strain>
    </source>
</reference>
<feature type="transmembrane region" description="Helical" evidence="7">
    <location>
        <begin position="70"/>
        <end position="92"/>
    </location>
</feature>
<dbReference type="PROSITE" id="PS50928">
    <property type="entry name" value="ABC_TM1"/>
    <property type="match status" value="1"/>
</dbReference>
<feature type="transmembrane region" description="Helical" evidence="7">
    <location>
        <begin position="12"/>
        <end position="40"/>
    </location>
</feature>
<dbReference type="EMBL" id="JAUSUY010000002">
    <property type="protein sequence ID" value="MDT3425026.1"/>
    <property type="molecule type" value="Genomic_DNA"/>
</dbReference>
<evidence type="ECO:0000256" key="7">
    <source>
        <dbReference type="RuleBase" id="RU363032"/>
    </source>
</evidence>
<gene>
    <name evidence="9" type="ORF">J2Z22_000539</name>
</gene>
<organism evidence="9 10">
    <name type="scientific">Paenibacillus forsythiae</name>
    <dbReference type="NCBI Taxonomy" id="365616"/>
    <lineage>
        <taxon>Bacteria</taxon>
        <taxon>Bacillati</taxon>
        <taxon>Bacillota</taxon>
        <taxon>Bacilli</taxon>
        <taxon>Bacillales</taxon>
        <taxon>Paenibacillaceae</taxon>
        <taxon>Paenibacillus</taxon>
    </lineage>
</organism>
<evidence type="ECO:0000256" key="2">
    <source>
        <dbReference type="ARBA" id="ARBA00022448"/>
    </source>
</evidence>
<evidence type="ECO:0000259" key="8">
    <source>
        <dbReference type="PROSITE" id="PS50928"/>
    </source>
</evidence>
<feature type="transmembrane region" description="Helical" evidence="7">
    <location>
        <begin position="169"/>
        <end position="186"/>
    </location>
</feature>
<feature type="transmembrane region" description="Helical" evidence="7">
    <location>
        <begin position="129"/>
        <end position="148"/>
    </location>
</feature>
<dbReference type="CDD" id="cd06261">
    <property type="entry name" value="TM_PBP2"/>
    <property type="match status" value="1"/>
</dbReference>